<evidence type="ECO:0000313" key="2">
    <source>
        <dbReference type="Proteomes" id="UP000730739"/>
    </source>
</evidence>
<comment type="caution">
    <text evidence="1">The sequence shown here is derived from an EMBL/GenBank/DDBJ whole genome shotgun (WGS) entry which is preliminary data.</text>
</comment>
<dbReference type="EMBL" id="JAGILA010000001">
    <property type="protein sequence ID" value="MBP2233881.1"/>
    <property type="molecule type" value="Genomic_DNA"/>
</dbReference>
<reference evidence="1 2" key="1">
    <citation type="submission" date="2021-03" db="EMBL/GenBank/DDBJ databases">
        <title>Genomic Encyclopedia of Type Strains, Phase IV (KMG-IV): sequencing the most valuable type-strain genomes for metagenomic binning, comparative biology and taxonomic classification.</title>
        <authorList>
            <person name="Goeker M."/>
        </authorList>
    </citation>
    <scope>NUCLEOTIDE SEQUENCE [LARGE SCALE GENOMIC DNA]</scope>
    <source>
        <strain evidence="1 2">DSM 13372</strain>
    </source>
</reference>
<organism evidence="1 2">
    <name type="scientific">Sinorhizobium kostiense</name>
    <dbReference type="NCBI Taxonomy" id="76747"/>
    <lineage>
        <taxon>Bacteria</taxon>
        <taxon>Pseudomonadati</taxon>
        <taxon>Pseudomonadota</taxon>
        <taxon>Alphaproteobacteria</taxon>
        <taxon>Hyphomicrobiales</taxon>
        <taxon>Rhizobiaceae</taxon>
        <taxon>Sinorhizobium/Ensifer group</taxon>
        <taxon>Sinorhizobium</taxon>
    </lineage>
</organism>
<accession>A0ABS4QT91</accession>
<dbReference type="Proteomes" id="UP000730739">
    <property type="component" value="Unassembled WGS sequence"/>
</dbReference>
<name>A0ABS4QT91_9HYPH</name>
<protein>
    <submittedName>
        <fullName evidence="1">Uncharacterized protein</fullName>
    </submittedName>
</protein>
<evidence type="ECO:0000313" key="1">
    <source>
        <dbReference type="EMBL" id="MBP2233881.1"/>
    </source>
</evidence>
<gene>
    <name evidence="1" type="ORF">J2Z31_000371</name>
</gene>
<proteinExistence type="predicted"/>
<sequence>MEYRANCEGGRVKGTMRWPLSRMDKDHTDRVNPPSTRIFWPVM</sequence>
<keyword evidence="2" id="KW-1185">Reference proteome</keyword>